<feature type="domain" description="SLS1 N-terminal" evidence="2">
    <location>
        <begin position="117"/>
        <end position="229"/>
    </location>
</feature>
<evidence type="ECO:0000259" key="3">
    <source>
        <dbReference type="Pfam" id="PF20777"/>
    </source>
</evidence>
<keyword evidence="6" id="KW-1185">Reference proteome</keyword>
<dbReference type="InterPro" id="IPR048401">
    <property type="entry name" value="SLS1_C"/>
</dbReference>
<dbReference type="Pfam" id="PF20776">
    <property type="entry name" value="SLS1_N"/>
    <property type="match status" value="1"/>
</dbReference>
<dbReference type="Pfam" id="PF20777">
    <property type="entry name" value="KH_SLS1_2"/>
    <property type="match status" value="1"/>
</dbReference>
<organism evidence="5 6">
    <name type="scientific">Penicillium cinerascens</name>
    <dbReference type="NCBI Taxonomy" id="70096"/>
    <lineage>
        <taxon>Eukaryota</taxon>
        <taxon>Fungi</taxon>
        <taxon>Dikarya</taxon>
        <taxon>Ascomycota</taxon>
        <taxon>Pezizomycotina</taxon>
        <taxon>Eurotiomycetes</taxon>
        <taxon>Eurotiomycetidae</taxon>
        <taxon>Eurotiales</taxon>
        <taxon>Aspergillaceae</taxon>
        <taxon>Penicillium</taxon>
    </lineage>
</organism>
<evidence type="ECO:0000313" key="5">
    <source>
        <dbReference type="EMBL" id="KAJ5211447.1"/>
    </source>
</evidence>
<feature type="domain" description="SLS1 second KH" evidence="3">
    <location>
        <begin position="317"/>
        <end position="366"/>
    </location>
</feature>
<accession>A0A9W9N1I6</accession>
<feature type="domain" description="SLS1 C-terminal" evidence="4">
    <location>
        <begin position="397"/>
        <end position="736"/>
    </location>
</feature>
<dbReference type="Proteomes" id="UP001150904">
    <property type="component" value="Unassembled WGS sequence"/>
</dbReference>
<protein>
    <recommendedName>
        <fullName evidence="7">Mitochondrial inner-membrane-bound regulator-domain-containing protein</fullName>
    </recommendedName>
</protein>
<dbReference type="EMBL" id="JAPQKR010000008">
    <property type="protein sequence ID" value="KAJ5211447.1"/>
    <property type="molecule type" value="Genomic_DNA"/>
</dbReference>
<evidence type="ECO:0008006" key="7">
    <source>
        <dbReference type="Google" id="ProtNLM"/>
    </source>
</evidence>
<reference evidence="5" key="2">
    <citation type="journal article" date="2023" name="IMA Fungus">
        <title>Comparative genomic study of the Penicillium genus elucidates a diverse pangenome and 15 lateral gene transfer events.</title>
        <authorList>
            <person name="Petersen C."/>
            <person name="Sorensen T."/>
            <person name="Nielsen M.R."/>
            <person name="Sondergaard T.E."/>
            <person name="Sorensen J.L."/>
            <person name="Fitzpatrick D.A."/>
            <person name="Frisvad J.C."/>
            <person name="Nielsen K.L."/>
        </authorList>
    </citation>
    <scope>NUCLEOTIDE SEQUENCE</scope>
    <source>
        <strain evidence="5">IBT 15544</strain>
    </source>
</reference>
<reference evidence="5" key="1">
    <citation type="submission" date="2022-12" db="EMBL/GenBank/DDBJ databases">
        <authorList>
            <person name="Petersen C."/>
        </authorList>
    </citation>
    <scope>NUCLEOTIDE SEQUENCE</scope>
    <source>
        <strain evidence="5">IBT 15544</strain>
    </source>
</reference>
<proteinExistence type="predicted"/>
<sequence length="751" mass="83587">MRRHTQSALAIWRSPLHRPLVLPVQSSIRFQSSTNHAPAHQQDHLAGRRRWKRLQQSQKHSLGIDALGKPGEIVVVPDSSRRNTRNRRRKPNDAAGDTERLTLGSMLDDLDEEASQLTASAVHQGFEACRGACQPNDTLAPGEWEELRSKVASSFTYNQLSDYLADSRSKLSEIDKTTGRWRPGTSMFLHTTPGGARDEVTDRVATSRDLKGKPLLAEQILRNCWKLSITDEVGQLDLQMPSAFVVLLLNAEHFSFDEVASLHGSSIDITSSLGLVRITGKQNACESIREVILDATARIREQDVDIEVGVDTAGSGQVFGSEFLEWVGKTYGVAFDRGSSHVPEKIVYLAENERGADDARRTLNLAVNETKPTPVPFSSYMPASEQASVYHFDPEANASWFDRQMSWFRWAMSSVQSVEAATPSSPFFDTHQTRLSTALLKLLRSTRPTKVDFQSSSHVHESVTAAAGRCLFARKGPSEETVMTAPQLGGLSLPRTFTTEIPRIAPFLESLTLIQPKEETRRYNIRMTPSARYADDVPQLDVEVAFTPAENAEAEDTLEVQCVKSIFSTNSVDYLLPENSLDLRFTRTVYRKVSKETLAGSSQYESLVQSIKESLRDVLVSGNASRRAVPLPAFCQISVPGDLRSLGDPISTDSTTAEYLLPPLSDIRGAMAQQYDFDGRPLTYRFYESGPFLAARTTELLLDMELPDAASDPEHHRPQESVENDFHAFYNAACNMAFRIHKAKYETLEVV</sequence>
<evidence type="ECO:0000256" key="1">
    <source>
        <dbReference type="SAM" id="MobiDB-lite"/>
    </source>
</evidence>
<feature type="region of interest" description="Disordered" evidence="1">
    <location>
        <begin position="77"/>
        <end position="98"/>
    </location>
</feature>
<dbReference type="RefSeq" id="XP_058309617.1">
    <property type="nucleotide sequence ID" value="XM_058450155.1"/>
</dbReference>
<dbReference type="OrthoDB" id="5392646at2759"/>
<dbReference type="AlphaFoldDB" id="A0A9W9N1I6"/>
<dbReference type="InterPro" id="IPR048400">
    <property type="entry name" value="SLS1_N"/>
</dbReference>
<dbReference type="Pfam" id="PF20778">
    <property type="entry name" value="SLS1_C"/>
    <property type="match status" value="1"/>
</dbReference>
<gene>
    <name evidence="5" type="ORF">N7498_003093</name>
</gene>
<evidence type="ECO:0000259" key="4">
    <source>
        <dbReference type="Pfam" id="PF20778"/>
    </source>
</evidence>
<comment type="caution">
    <text evidence="5">The sequence shown here is derived from an EMBL/GenBank/DDBJ whole genome shotgun (WGS) entry which is preliminary data.</text>
</comment>
<name>A0A9W9N1I6_9EURO</name>
<evidence type="ECO:0000259" key="2">
    <source>
        <dbReference type="Pfam" id="PF20776"/>
    </source>
</evidence>
<dbReference type="GeneID" id="83177456"/>
<dbReference type="InterPro" id="IPR048748">
    <property type="entry name" value="SLS1_KH2"/>
</dbReference>
<evidence type="ECO:0000313" key="6">
    <source>
        <dbReference type="Proteomes" id="UP001150904"/>
    </source>
</evidence>